<dbReference type="EMBL" id="CYZE01000035">
    <property type="protein sequence ID" value="CUP46760.1"/>
    <property type="molecule type" value="Genomic_DNA"/>
</dbReference>
<dbReference type="Proteomes" id="UP000095651">
    <property type="component" value="Unassembled WGS sequence"/>
</dbReference>
<organism evidence="1 2">
    <name type="scientific">Hungatella hathewayi</name>
    <dbReference type="NCBI Taxonomy" id="154046"/>
    <lineage>
        <taxon>Bacteria</taxon>
        <taxon>Bacillati</taxon>
        <taxon>Bacillota</taxon>
        <taxon>Clostridia</taxon>
        <taxon>Lachnospirales</taxon>
        <taxon>Lachnospiraceae</taxon>
        <taxon>Hungatella</taxon>
    </lineage>
</organism>
<accession>A0A174NJP9</accession>
<sequence>MTKKALQWHPAFQAALQIEFMDEPCRLEFLKEFNLTEKPLQIDTLVIKPEPDKILSKSIGHIFRKYNIIEYKNPEDYFSINDYYRVTGYACIYQSNTEKEREIPPEELTISLAVSHYPRKLAAFLMDLYHADISQKYPGIYYVTGLMFPMQILILPRLSSEEFTWLSRLRTNLSLQEDIEPLAKAYAGKEKNPLYEAAMDFIVRANWRKYKEGRDMCNALEELFADKLEEREKLGMEQGMERGMEQGIRAFILDHIEEGTPKNIILQKLEKRFSLSPEQAEEYFCRFREG</sequence>
<name>A0A174NJP9_9FIRM</name>
<evidence type="ECO:0000313" key="1">
    <source>
        <dbReference type="EMBL" id="CUP46760.1"/>
    </source>
</evidence>
<dbReference type="RefSeq" id="WP_055660837.1">
    <property type="nucleotide sequence ID" value="NZ_CABIXC010000035.1"/>
</dbReference>
<dbReference type="AlphaFoldDB" id="A0A174NJP9"/>
<protein>
    <recommendedName>
        <fullName evidence="3">3-isopropylmalate dehydrogenase</fullName>
    </recommendedName>
</protein>
<reference evidence="1 2" key="1">
    <citation type="submission" date="2015-09" db="EMBL/GenBank/DDBJ databases">
        <authorList>
            <consortium name="Pathogen Informatics"/>
        </authorList>
    </citation>
    <scope>NUCLEOTIDE SEQUENCE [LARGE SCALE GENOMIC DNA]</scope>
    <source>
        <strain evidence="1 2">2789STDY5608850</strain>
    </source>
</reference>
<gene>
    <name evidence="1" type="ORF">ERS852407_06024</name>
</gene>
<evidence type="ECO:0000313" key="2">
    <source>
        <dbReference type="Proteomes" id="UP000095651"/>
    </source>
</evidence>
<proteinExistence type="predicted"/>
<evidence type="ECO:0008006" key="3">
    <source>
        <dbReference type="Google" id="ProtNLM"/>
    </source>
</evidence>